<dbReference type="Gene3D" id="3.40.50.970">
    <property type="match status" value="1"/>
</dbReference>
<dbReference type="InterPro" id="IPR029061">
    <property type="entry name" value="THDP-binding"/>
</dbReference>
<organism evidence="1 2">
    <name type="scientific">Candidatus Deianiraea vastatrix</name>
    <dbReference type="NCBI Taxonomy" id="2163644"/>
    <lineage>
        <taxon>Bacteria</taxon>
        <taxon>Pseudomonadati</taxon>
        <taxon>Pseudomonadota</taxon>
        <taxon>Alphaproteobacteria</taxon>
        <taxon>Rickettsiales</taxon>
        <taxon>Candidatus Deianiraeaceae</taxon>
        <taxon>Candidatus Deianiraea</taxon>
    </lineage>
</organism>
<sequence length="60" mass="6945">MNKTEIRRLILDKAYNSNTGHIGSSLSICDIIWCLYDRIMKVGPSDFEDVKNPERDVIFL</sequence>
<name>A0A5B8XGA4_9RICK</name>
<accession>A0A5B8XGA4</accession>
<dbReference type="AlphaFoldDB" id="A0A5B8XGA4"/>
<reference evidence="1 2" key="1">
    <citation type="journal article" date="2019" name="ISME J.">
        <title>Deianiraea, an extracellular bacterium associated with the ciliate Paramecium, suggests an alternative scenario for the evolution of Rickettsiales.</title>
        <authorList>
            <person name="Castelli M."/>
            <person name="Sabaneyeva E."/>
            <person name="Lanzoni O."/>
            <person name="Lebedeva N."/>
            <person name="Floriano A.M."/>
            <person name="Gaiarsa S."/>
            <person name="Benken K."/>
            <person name="Modeo L."/>
            <person name="Bandi C."/>
            <person name="Potekhin A."/>
            <person name="Sassera D."/>
            <person name="Petroni G."/>
        </authorList>
    </citation>
    <scope>NUCLEOTIDE SEQUENCE [LARGE SCALE GENOMIC DNA]</scope>
    <source>
        <strain evidence="1">CyL4-1</strain>
    </source>
</reference>
<dbReference type="SUPFAM" id="SSF52518">
    <property type="entry name" value="Thiamin diphosphate-binding fold (THDP-binding)"/>
    <property type="match status" value="1"/>
</dbReference>
<evidence type="ECO:0000313" key="1">
    <source>
        <dbReference type="EMBL" id="QED23885.1"/>
    </source>
</evidence>
<dbReference type="RefSeq" id="WP_146821350.1">
    <property type="nucleotide sequence ID" value="NZ_CP029077.1"/>
</dbReference>
<gene>
    <name evidence="1" type="ORF">Deia_01104</name>
</gene>
<evidence type="ECO:0000313" key="2">
    <source>
        <dbReference type="Proteomes" id="UP000321934"/>
    </source>
</evidence>
<proteinExistence type="predicted"/>
<protein>
    <submittedName>
        <fullName evidence="1">Transketolase (N-terminal)</fullName>
    </submittedName>
</protein>
<dbReference type="EMBL" id="CP029077">
    <property type="protein sequence ID" value="QED23885.1"/>
    <property type="molecule type" value="Genomic_DNA"/>
</dbReference>
<keyword evidence="2" id="KW-1185">Reference proteome</keyword>
<dbReference type="Proteomes" id="UP000321934">
    <property type="component" value="Chromosome"/>
</dbReference>
<dbReference type="OrthoDB" id="8732661at2"/>